<evidence type="ECO:0000313" key="3">
    <source>
        <dbReference type="Proteomes" id="UP000247476"/>
    </source>
</evidence>
<protein>
    <submittedName>
        <fullName evidence="2">Uncharacterized protein</fullName>
    </submittedName>
</protein>
<reference evidence="2 3" key="1">
    <citation type="submission" date="2018-05" db="EMBL/GenBank/DDBJ databases">
        <title>Paenibacillus flagellatus sp. nov., isolated from selenium mineral soil.</title>
        <authorList>
            <person name="Dai X."/>
        </authorList>
    </citation>
    <scope>NUCLEOTIDE SEQUENCE [LARGE SCALE GENOMIC DNA]</scope>
    <source>
        <strain evidence="2 3">DXL2</strain>
    </source>
</reference>
<evidence type="ECO:0000256" key="1">
    <source>
        <dbReference type="SAM" id="Phobius"/>
    </source>
</evidence>
<organism evidence="2 3">
    <name type="scientific">Paenibacillus flagellatus</name>
    <dbReference type="NCBI Taxonomy" id="2211139"/>
    <lineage>
        <taxon>Bacteria</taxon>
        <taxon>Bacillati</taxon>
        <taxon>Bacillota</taxon>
        <taxon>Bacilli</taxon>
        <taxon>Bacillales</taxon>
        <taxon>Paenibacillaceae</taxon>
        <taxon>Paenibacillus</taxon>
    </lineage>
</organism>
<keyword evidence="1" id="KW-0472">Membrane</keyword>
<gene>
    <name evidence="2" type="ORF">DLM86_17685</name>
</gene>
<dbReference type="Proteomes" id="UP000247476">
    <property type="component" value="Unassembled WGS sequence"/>
</dbReference>
<name>A0A2V5K2K1_9BACL</name>
<keyword evidence="3" id="KW-1185">Reference proteome</keyword>
<accession>A0A2V5K2K1</accession>
<proteinExistence type="predicted"/>
<dbReference type="AlphaFoldDB" id="A0A2V5K2K1"/>
<keyword evidence="1" id="KW-0812">Transmembrane</keyword>
<keyword evidence="1" id="KW-1133">Transmembrane helix</keyword>
<feature type="transmembrane region" description="Helical" evidence="1">
    <location>
        <begin position="47"/>
        <end position="69"/>
    </location>
</feature>
<evidence type="ECO:0000313" key="2">
    <source>
        <dbReference type="EMBL" id="PYI52842.1"/>
    </source>
</evidence>
<comment type="caution">
    <text evidence="2">The sequence shown here is derived from an EMBL/GenBank/DDBJ whole genome shotgun (WGS) entry which is preliminary data.</text>
</comment>
<sequence length="71" mass="7883">MMNHHEAEWLYEFERERVERIARNHWKVAAGGKESEGSAVDRAWRRFGAAAAGLAFAGAGAAALAWGLVWK</sequence>
<dbReference type="EMBL" id="QJVJ01000008">
    <property type="protein sequence ID" value="PYI52842.1"/>
    <property type="molecule type" value="Genomic_DNA"/>
</dbReference>
<dbReference type="RefSeq" id="WP_110841392.1">
    <property type="nucleotide sequence ID" value="NZ_QJVJ01000008.1"/>
</dbReference>